<reference evidence="3 4" key="1">
    <citation type="journal article" date="2020" name="Int. J. Syst. Evol. Microbiol.">
        <title>Description and complete genome sequences of Bradyrhizobium symbiodeficiens sp. nov., a non-symbiotic bacterium associated with legumes native to Canada.</title>
        <authorList>
            <person name="Bromfield E.S.P."/>
            <person name="Cloutier S."/>
            <person name="Nguyen H.D.T."/>
        </authorList>
    </citation>
    <scope>NUCLEOTIDE SEQUENCE [LARGE SCALE GENOMIC DNA]</scope>
    <source>
        <strain evidence="3 4">101S1MB</strain>
    </source>
</reference>
<dbReference type="AlphaFoldDB" id="A0A6G9A0V9"/>
<dbReference type="PANTHER" id="PTHR34047:SF8">
    <property type="entry name" value="PROTEIN YKFC"/>
    <property type="match status" value="1"/>
</dbReference>
<dbReference type="CDD" id="cd01646">
    <property type="entry name" value="RT_Bac_retron_I"/>
    <property type="match status" value="1"/>
</dbReference>
<keyword evidence="3" id="KW-0548">Nucleotidyltransferase</keyword>
<keyword evidence="3" id="KW-0808">Transferase</keyword>
<proteinExistence type="inferred from homology"/>
<evidence type="ECO:0000256" key="1">
    <source>
        <dbReference type="ARBA" id="ARBA00034120"/>
    </source>
</evidence>
<evidence type="ECO:0000259" key="2">
    <source>
        <dbReference type="PROSITE" id="PS50878"/>
    </source>
</evidence>
<dbReference type="EMBL" id="CP050066">
    <property type="protein sequence ID" value="QIP06107.1"/>
    <property type="molecule type" value="Genomic_DNA"/>
</dbReference>
<dbReference type="RefSeq" id="WP_166467253.1">
    <property type="nucleotide sequence ID" value="NZ_CP050066.2"/>
</dbReference>
<feature type="domain" description="Reverse transcriptase" evidence="2">
    <location>
        <begin position="56"/>
        <end position="313"/>
    </location>
</feature>
<evidence type="ECO:0000313" key="3">
    <source>
        <dbReference type="EMBL" id="QIP06107.1"/>
    </source>
</evidence>
<name>A0A6G9A0V9_9BRAD</name>
<protein>
    <submittedName>
        <fullName evidence="3">RNA-directed DNA polymerase</fullName>
    </submittedName>
</protein>
<dbReference type="PANTHER" id="PTHR34047">
    <property type="entry name" value="NUCLEAR INTRON MATURASE 1, MITOCHONDRIAL-RELATED"/>
    <property type="match status" value="1"/>
</dbReference>
<dbReference type="InterPro" id="IPR043502">
    <property type="entry name" value="DNA/RNA_pol_sf"/>
</dbReference>
<dbReference type="Proteomes" id="UP000500895">
    <property type="component" value="Chromosome"/>
</dbReference>
<comment type="similarity">
    <text evidence="1">Belongs to the bacterial reverse transcriptase family.</text>
</comment>
<dbReference type="Pfam" id="PF00078">
    <property type="entry name" value="RVT_1"/>
    <property type="match status" value="1"/>
</dbReference>
<evidence type="ECO:0000313" key="4">
    <source>
        <dbReference type="Proteomes" id="UP000500895"/>
    </source>
</evidence>
<dbReference type="SUPFAM" id="SSF56672">
    <property type="entry name" value="DNA/RNA polymerases"/>
    <property type="match status" value="1"/>
</dbReference>
<dbReference type="PROSITE" id="PS50878">
    <property type="entry name" value="RT_POL"/>
    <property type="match status" value="1"/>
</dbReference>
<organism evidence="3 4">
    <name type="scientific">Bradyrhizobium symbiodeficiens</name>
    <dbReference type="NCBI Taxonomy" id="1404367"/>
    <lineage>
        <taxon>Bacteria</taxon>
        <taxon>Pseudomonadati</taxon>
        <taxon>Pseudomonadota</taxon>
        <taxon>Alphaproteobacteria</taxon>
        <taxon>Hyphomicrobiales</taxon>
        <taxon>Nitrobacteraceae</taxon>
        <taxon>Bradyrhizobium</taxon>
    </lineage>
</organism>
<dbReference type="InterPro" id="IPR000477">
    <property type="entry name" value="RT_dom"/>
</dbReference>
<sequence>MADLKSGEPFGLDNSFIASVDWNLALSRAIYDMRSDFIFAPHLRFVCRQAGKEIIDQLKSDLRSGTFSPSVPITIDVPKSHCMRVLVPSRRGGPPFSRPGSILLPRDRLFYQALADQAALIVEAKTDRERSFSHRLAEGSSESMFQPTRTCWSNLQKALAKHARAKSSHYVLKIDVANFFGSLNQHTLINILNDAGYAKSLSSRLEALLTSYTGERSSRGILQGMYPSDLLGNHYMAPIDEFLDEYGVPSARYVDDVYIFVESVDAADKLLRKLIPYLRGYDLVLNEAKSVIMPKGSLLTEEPDLEALFANAVEEISKQVDDTDFSADYGFQSEWNDEDEDPEQKVKELELAATKILFDSLSDYPGQEENIERFCLPLFSKAGSDYAIAHVLDAFKKRPSMSQIYASYLAKFLEKKEASTLLVELLADASLTDWQKMWVLAALMQRRPSDDAPVKTSMRLLRDATRHDALRAIAAICVGRFGDHARRKDLFAVYPSVSSYIQSAIYFSSRTWPTVERSNAKASWGAHGQLNTLLTAAMATPLKK</sequence>
<dbReference type="GO" id="GO:0003964">
    <property type="term" value="F:RNA-directed DNA polymerase activity"/>
    <property type="evidence" value="ECO:0007669"/>
    <property type="project" value="UniProtKB-KW"/>
</dbReference>
<accession>A0A6G9A0V9</accession>
<keyword evidence="3" id="KW-0695">RNA-directed DNA polymerase</keyword>
<dbReference type="InterPro" id="IPR051083">
    <property type="entry name" value="GrpII_Intron_Splice-Mob/Def"/>
</dbReference>
<gene>
    <name evidence="3" type="ORF">HAV00_07530</name>
</gene>